<sequence length="463" mass="51077">MKCLRKKRKGVEISEVCQEDVEEQTSLAILWSHLSLEDYSRRKKKCREVVPVKNIDSCRSLVTGVATAPPCGTACLVSPARGLKRKIGCIDVATRLGRKKKIEQEYELGETIGRGKFGSVVYCRCKATGEDFACKILRKGEEIVHREVEIMQHLSGHPGVVTLKAVYEDAESFHLVMELCSGGRLLDQMAREGRYTDRQAANIIKELMLAIRYCHEMGVVHRDVKPENILLTTSGQMKLADFGLALRILDGQSLTGVVGSPAYVAPEILVGNYSEKVDIWSAGVLLHALLVGTLPFHGNSLEAVFEAIKKEKLDFSGDVWDSVSQPARDLLSRMLTRSVSERLTANEVLRHPWISFYTEPTLKTITIKPKVQNTLKQTTSLRGAESERNRLISCNTLSEDSSPTLASGGSTEGEDCGLVDVLAVAISRVTISEPKRSRLCSPARPIEQECSSNLKTGNLCTAF</sequence>
<evidence type="ECO:0000313" key="13">
    <source>
        <dbReference type="Proteomes" id="UP000594638"/>
    </source>
</evidence>
<dbReference type="GO" id="GO:0004674">
    <property type="term" value="F:protein serine/threonine kinase activity"/>
    <property type="evidence" value="ECO:0007669"/>
    <property type="project" value="UniProtKB-KW"/>
</dbReference>
<keyword evidence="6 12" id="KW-0418">Kinase</keyword>
<evidence type="ECO:0000259" key="11">
    <source>
        <dbReference type="PROSITE" id="PS50011"/>
    </source>
</evidence>
<reference evidence="12 13" key="1">
    <citation type="submission" date="2019-12" db="EMBL/GenBank/DDBJ databases">
        <authorList>
            <person name="Alioto T."/>
            <person name="Alioto T."/>
            <person name="Gomez Garrido J."/>
        </authorList>
    </citation>
    <scope>NUCLEOTIDE SEQUENCE [LARGE SCALE GENOMIC DNA]</scope>
</reference>
<protein>
    <submittedName>
        <fullName evidence="12">Serine threonine- kinase PEPKR2-like</fullName>
    </submittedName>
</protein>
<keyword evidence="13" id="KW-1185">Reference proteome</keyword>
<dbReference type="GO" id="GO:0005524">
    <property type="term" value="F:ATP binding"/>
    <property type="evidence" value="ECO:0007669"/>
    <property type="project" value="UniProtKB-UniRule"/>
</dbReference>
<dbReference type="InterPro" id="IPR000719">
    <property type="entry name" value="Prot_kinase_dom"/>
</dbReference>
<comment type="function">
    <text evidence="8">CIPK serine-threonine protein kinases interact with CBL proteins. Binding of a CBL protein to the regulatory NAF domain of CIPK protein lead to the activation of the kinase in a calcium-dependent manner.</text>
</comment>
<dbReference type="PANTHER" id="PTHR24349">
    <property type="entry name" value="SERINE/THREONINE-PROTEIN KINASE"/>
    <property type="match status" value="1"/>
</dbReference>
<evidence type="ECO:0000256" key="10">
    <source>
        <dbReference type="RuleBase" id="RU000304"/>
    </source>
</evidence>
<keyword evidence="4" id="KW-0808">Transferase</keyword>
<organism evidence="12 13">
    <name type="scientific">Olea europaea subsp. europaea</name>
    <dbReference type="NCBI Taxonomy" id="158383"/>
    <lineage>
        <taxon>Eukaryota</taxon>
        <taxon>Viridiplantae</taxon>
        <taxon>Streptophyta</taxon>
        <taxon>Embryophyta</taxon>
        <taxon>Tracheophyta</taxon>
        <taxon>Spermatophyta</taxon>
        <taxon>Magnoliopsida</taxon>
        <taxon>eudicotyledons</taxon>
        <taxon>Gunneridae</taxon>
        <taxon>Pentapetalae</taxon>
        <taxon>asterids</taxon>
        <taxon>lamiids</taxon>
        <taxon>Lamiales</taxon>
        <taxon>Oleaceae</taxon>
        <taxon>Oleeae</taxon>
        <taxon>Olea</taxon>
    </lineage>
</organism>
<dbReference type="Pfam" id="PF00069">
    <property type="entry name" value="Pkinase"/>
    <property type="match status" value="1"/>
</dbReference>
<evidence type="ECO:0000256" key="9">
    <source>
        <dbReference type="PROSITE-ProRule" id="PRU10141"/>
    </source>
</evidence>
<feature type="domain" description="Protein kinase" evidence="11">
    <location>
        <begin position="106"/>
        <end position="354"/>
    </location>
</feature>
<gene>
    <name evidence="12" type="ORF">OLEA9_A008059</name>
</gene>
<dbReference type="InterPro" id="IPR050205">
    <property type="entry name" value="CDPK_Ser/Thr_kinases"/>
</dbReference>
<dbReference type="InterPro" id="IPR017441">
    <property type="entry name" value="Protein_kinase_ATP_BS"/>
</dbReference>
<dbReference type="SUPFAM" id="SSF56112">
    <property type="entry name" value="Protein kinase-like (PK-like)"/>
    <property type="match status" value="1"/>
</dbReference>
<accession>A0A8S0SP39</accession>
<name>A0A8S0SP39_OLEEU</name>
<keyword evidence="7 9" id="KW-0067">ATP-binding</keyword>
<evidence type="ECO:0000256" key="5">
    <source>
        <dbReference type="ARBA" id="ARBA00022741"/>
    </source>
</evidence>
<evidence type="ECO:0000313" key="12">
    <source>
        <dbReference type="EMBL" id="CAA2994677.1"/>
    </source>
</evidence>
<dbReference type="Gramene" id="OE9A008059T2">
    <property type="protein sequence ID" value="OE9A008059C2"/>
    <property type="gene ID" value="OE9A008059"/>
</dbReference>
<dbReference type="PROSITE" id="PS50011">
    <property type="entry name" value="PROTEIN_KINASE_DOM"/>
    <property type="match status" value="1"/>
</dbReference>
<dbReference type="OrthoDB" id="1738954at2759"/>
<dbReference type="Gene3D" id="1.10.510.10">
    <property type="entry name" value="Transferase(Phosphotransferase) domain 1"/>
    <property type="match status" value="1"/>
</dbReference>
<dbReference type="Proteomes" id="UP000594638">
    <property type="component" value="Unassembled WGS sequence"/>
</dbReference>
<dbReference type="PROSITE" id="PS00107">
    <property type="entry name" value="PROTEIN_KINASE_ATP"/>
    <property type="match status" value="1"/>
</dbReference>
<proteinExistence type="inferred from homology"/>
<dbReference type="SMART" id="SM00220">
    <property type="entry name" value="S_TKc"/>
    <property type="match status" value="1"/>
</dbReference>
<evidence type="ECO:0000256" key="7">
    <source>
        <dbReference type="ARBA" id="ARBA00022840"/>
    </source>
</evidence>
<feature type="binding site" evidence="9">
    <location>
        <position position="135"/>
    </location>
    <ligand>
        <name>ATP</name>
        <dbReference type="ChEBI" id="CHEBI:30616"/>
    </ligand>
</feature>
<dbReference type="InterPro" id="IPR008271">
    <property type="entry name" value="Ser/Thr_kinase_AS"/>
</dbReference>
<evidence type="ECO:0000256" key="1">
    <source>
        <dbReference type="ARBA" id="ARBA00005354"/>
    </source>
</evidence>
<dbReference type="Gramene" id="OE9A008059T1">
    <property type="protein sequence ID" value="OE9A008059C1"/>
    <property type="gene ID" value="OE9A008059"/>
</dbReference>
<dbReference type="AlphaFoldDB" id="A0A8S0SP39"/>
<comment type="caution">
    <text evidence="12">The sequence shown here is derived from an EMBL/GenBank/DDBJ whole genome shotgun (WGS) entry which is preliminary data.</text>
</comment>
<keyword evidence="3 10" id="KW-0723">Serine/threonine-protein kinase</keyword>
<evidence type="ECO:0000256" key="6">
    <source>
        <dbReference type="ARBA" id="ARBA00022777"/>
    </source>
</evidence>
<dbReference type="EMBL" id="CACTIH010005478">
    <property type="protein sequence ID" value="CAA2994677.1"/>
    <property type="molecule type" value="Genomic_DNA"/>
</dbReference>
<keyword evidence="5 9" id="KW-0547">Nucleotide-binding</keyword>
<evidence type="ECO:0000256" key="4">
    <source>
        <dbReference type="ARBA" id="ARBA00022679"/>
    </source>
</evidence>
<evidence type="ECO:0000256" key="2">
    <source>
        <dbReference type="ARBA" id="ARBA00006234"/>
    </source>
</evidence>
<dbReference type="FunFam" id="3.30.200.20:FF:000042">
    <property type="entry name" value="Aurora kinase A"/>
    <property type="match status" value="1"/>
</dbReference>
<dbReference type="PROSITE" id="PS00108">
    <property type="entry name" value="PROTEIN_KINASE_ST"/>
    <property type="match status" value="1"/>
</dbReference>
<dbReference type="InterPro" id="IPR011009">
    <property type="entry name" value="Kinase-like_dom_sf"/>
</dbReference>
<dbReference type="CDD" id="cd05117">
    <property type="entry name" value="STKc_CAMK"/>
    <property type="match status" value="1"/>
</dbReference>
<comment type="similarity">
    <text evidence="1">Belongs to the protein kinase superfamily. CAMK Ser/Thr protein kinase family. CaMK subfamily.</text>
</comment>
<comment type="similarity">
    <text evidence="2">Belongs to the protein kinase superfamily. CAMK Ser/Thr protein kinase family. SNF1 subfamily.</text>
</comment>
<evidence type="ECO:0000256" key="3">
    <source>
        <dbReference type="ARBA" id="ARBA00022527"/>
    </source>
</evidence>
<dbReference type="FunFam" id="1.10.510.10:FF:000571">
    <property type="entry name" value="Maternal embryonic leucine zipper kinase"/>
    <property type="match status" value="1"/>
</dbReference>
<evidence type="ECO:0000256" key="8">
    <source>
        <dbReference type="ARBA" id="ARBA00058225"/>
    </source>
</evidence>